<dbReference type="SUPFAM" id="SSF52540">
    <property type="entry name" value="P-loop containing nucleoside triphosphate hydrolases"/>
    <property type="match status" value="2"/>
</dbReference>
<keyword evidence="8" id="KW-0539">Nucleus</keyword>
<dbReference type="InterPro" id="IPR027417">
    <property type="entry name" value="P-loop_NTPase"/>
</dbReference>
<dbReference type="Gene3D" id="3.40.50.300">
    <property type="entry name" value="P-loop containing nucleotide triphosphate hydrolases"/>
    <property type="match status" value="1"/>
</dbReference>
<dbReference type="GO" id="GO:0005634">
    <property type="term" value="C:nucleus"/>
    <property type="evidence" value="ECO:0007669"/>
    <property type="project" value="UniProtKB-SubCell"/>
</dbReference>
<dbReference type="Pfam" id="PF00176">
    <property type="entry name" value="SNF2-rel_dom"/>
    <property type="match status" value="1"/>
</dbReference>
<dbReference type="GO" id="GO:0006325">
    <property type="term" value="P:chromatin organization"/>
    <property type="evidence" value="ECO:0007669"/>
    <property type="project" value="UniProtKB-KW"/>
</dbReference>
<organism evidence="12 13">
    <name type="scientific">Polarella glacialis</name>
    <name type="common">Dinoflagellate</name>
    <dbReference type="NCBI Taxonomy" id="89957"/>
    <lineage>
        <taxon>Eukaryota</taxon>
        <taxon>Sar</taxon>
        <taxon>Alveolata</taxon>
        <taxon>Dinophyceae</taxon>
        <taxon>Suessiales</taxon>
        <taxon>Suessiaceae</taxon>
        <taxon>Polarella</taxon>
    </lineage>
</organism>
<dbReference type="InterPro" id="IPR001650">
    <property type="entry name" value="Helicase_C-like"/>
</dbReference>
<keyword evidence="3" id="KW-0378">Hydrolase</keyword>
<dbReference type="CDD" id="cd18793">
    <property type="entry name" value="SF2_C_SNF"/>
    <property type="match status" value="1"/>
</dbReference>
<evidence type="ECO:0000256" key="4">
    <source>
        <dbReference type="ARBA" id="ARBA00022806"/>
    </source>
</evidence>
<dbReference type="GO" id="GO:0004386">
    <property type="term" value="F:helicase activity"/>
    <property type="evidence" value="ECO:0007669"/>
    <property type="project" value="UniProtKB-KW"/>
</dbReference>
<keyword evidence="2" id="KW-0547">Nucleotide-binding</keyword>
<feature type="domain" description="Helicase ATP-binding" evidence="10">
    <location>
        <begin position="286"/>
        <end position="453"/>
    </location>
</feature>
<reference evidence="12" key="1">
    <citation type="submission" date="2021-02" db="EMBL/GenBank/DDBJ databases">
        <authorList>
            <person name="Dougan E. K."/>
            <person name="Rhodes N."/>
            <person name="Thang M."/>
            <person name="Chan C."/>
        </authorList>
    </citation>
    <scope>NUCLEOTIDE SEQUENCE</scope>
</reference>
<evidence type="ECO:0000259" key="11">
    <source>
        <dbReference type="PROSITE" id="PS51194"/>
    </source>
</evidence>
<dbReference type="AlphaFoldDB" id="A0A813KMH3"/>
<dbReference type="GO" id="GO:0003677">
    <property type="term" value="F:DNA binding"/>
    <property type="evidence" value="ECO:0007669"/>
    <property type="project" value="UniProtKB-KW"/>
</dbReference>
<dbReference type="InterPro" id="IPR049730">
    <property type="entry name" value="SNF2/RAD54-like_C"/>
</dbReference>
<evidence type="ECO:0000259" key="10">
    <source>
        <dbReference type="PROSITE" id="PS51192"/>
    </source>
</evidence>
<evidence type="ECO:0000256" key="6">
    <source>
        <dbReference type="ARBA" id="ARBA00022853"/>
    </source>
</evidence>
<feature type="domain" description="Helicase C-terminal" evidence="11">
    <location>
        <begin position="592"/>
        <end position="758"/>
    </location>
</feature>
<dbReference type="GO" id="GO:0016787">
    <property type="term" value="F:hydrolase activity"/>
    <property type="evidence" value="ECO:0007669"/>
    <property type="project" value="UniProtKB-KW"/>
</dbReference>
<comment type="caution">
    <text evidence="12">The sequence shown here is derived from an EMBL/GenBank/DDBJ whole genome shotgun (WGS) entry which is preliminary data.</text>
</comment>
<dbReference type="SMART" id="SM00490">
    <property type="entry name" value="HELICc"/>
    <property type="match status" value="1"/>
</dbReference>
<feature type="compositionally biased region" description="Basic and acidic residues" evidence="9">
    <location>
        <begin position="108"/>
        <end position="122"/>
    </location>
</feature>
<dbReference type="FunFam" id="3.40.50.10810:FF:000005">
    <property type="entry name" value="Photoperiod-independent early flowering 1"/>
    <property type="match status" value="1"/>
</dbReference>
<feature type="compositionally biased region" description="Low complexity" evidence="9">
    <location>
        <begin position="141"/>
        <end position="165"/>
    </location>
</feature>
<evidence type="ECO:0000313" key="12">
    <source>
        <dbReference type="EMBL" id="CAE8705154.1"/>
    </source>
</evidence>
<evidence type="ECO:0000256" key="5">
    <source>
        <dbReference type="ARBA" id="ARBA00022840"/>
    </source>
</evidence>
<sequence length="843" mass="93802">MILRLSSSGVVCPARAPCVPLAMEVSASQRGPPVPRTIRIADVVKALEIAAERLGDAERSCATLRTWAAAGRVTPAGQLLTPDAVAKGIELWMSAKASPSQSLPPSGKEAKETACPDAKADTAARQPPTPLSAKRCRAPSRDAAAAPAAAPTAEAVADVPDVASSGTDPVAKKQRSGKPTKADREAGKPTYADRVQERKEQELRMQELTERRFEEVMLEIRGHMEEILRRTGPAALKEFQAAPAGCDHRELYMRLVHARQEADVRAPEELNAQLMAHQLEGLEWLTSLYVNNLHGILADEMGLGKTIQSLSLLLFIQERKGNPGPHLIVAPKSCLSNWEAEFKRFAPGFSVHTLTGNQESRETELGELRKSIAEKRPVACLTNYEQVYRNEWLAKNEWQLVIVDEGHRLKNPETVLHTAMAQLKCRMRLLLTGTPFQNSLSELWALLHYLLPDLFTHMMDFKAWFAQPFKGAEVNEFDMQLNPQQEQQVIAQMHSLLAPFLLQRLKSEALGDSLPPKVEVHVRVPLSAWQQAAYTDLEKRTIRLLGDDQSVTSEQVNNALMQLRKTALHPYLFQESYKRDDNLFRVSGKVEALDRVLSKLLKFGHKVLIFSQFTSVLDILEAFLQFRKITSVRLDGQVPHEERRARMARFQSDPKVSVFLLSARAGGLGLNLQAADTVILFDLDWNPQNDKQAIARVHRVGQTREVRVIRLVTDSAVERHMEQRCQEKLEMEEKIMGAGMFRKQANAEQRRESLRAMLGLGELPSGPASASASASESCLTSPEELSQQLARSDKERKAFAEMDAALLKPKRGAAKDAPLLVRCGRLMSSSEVPQGFTVRADED</sequence>
<feature type="compositionally biased region" description="Polar residues" evidence="9">
    <location>
        <begin position="776"/>
        <end position="790"/>
    </location>
</feature>
<comment type="subcellular location">
    <subcellularLocation>
        <location evidence="1">Nucleus</location>
    </subcellularLocation>
</comment>
<protein>
    <submittedName>
        <fullName evidence="12">Uncharacterized protein</fullName>
    </submittedName>
</protein>
<evidence type="ECO:0000256" key="9">
    <source>
        <dbReference type="SAM" id="MobiDB-lite"/>
    </source>
</evidence>
<keyword evidence="5" id="KW-0067">ATP-binding</keyword>
<gene>
    <name evidence="12" type="ORF">PGLA2088_LOCUS33554</name>
</gene>
<dbReference type="Pfam" id="PF00271">
    <property type="entry name" value="Helicase_C"/>
    <property type="match status" value="1"/>
</dbReference>
<dbReference type="PANTHER" id="PTHR10799">
    <property type="entry name" value="SNF2/RAD54 HELICASE FAMILY"/>
    <property type="match status" value="1"/>
</dbReference>
<name>A0A813KMH3_POLGL</name>
<dbReference type="PROSITE" id="PS51194">
    <property type="entry name" value="HELICASE_CTER"/>
    <property type="match status" value="1"/>
</dbReference>
<feature type="region of interest" description="Disordered" evidence="9">
    <location>
        <begin position="96"/>
        <end position="194"/>
    </location>
</feature>
<dbReference type="InterPro" id="IPR038718">
    <property type="entry name" value="SNF2-like_sf"/>
</dbReference>
<keyword evidence="7" id="KW-0238">DNA-binding</keyword>
<feature type="region of interest" description="Disordered" evidence="9">
    <location>
        <begin position="765"/>
        <end position="796"/>
    </location>
</feature>
<dbReference type="EMBL" id="CAJNNW010030914">
    <property type="protein sequence ID" value="CAE8705154.1"/>
    <property type="molecule type" value="Genomic_DNA"/>
</dbReference>
<dbReference type="InterPro" id="IPR014001">
    <property type="entry name" value="Helicase_ATP-bd"/>
</dbReference>
<evidence type="ECO:0000256" key="3">
    <source>
        <dbReference type="ARBA" id="ARBA00022801"/>
    </source>
</evidence>
<keyword evidence="4" id="KW-0347">Helicase</keyword>
<evidence type="ECO:0000256" key="1">
    <source>
        <dbReference type="ARBA" id="ARBA00004123"/>
    </source>
</evidence>
<keyword evidence="6" id="KW-0156">Chromatin regulator</keyword>
<dbReference type="Proteomes" id="UP000626109">
    <property type="component" value="Unassembled WGS sequence"/>
</dbReference>
<evidence type="ECO:0000256" key="2">
    <source>
        <dbReference type="ARBA" id="ARBA00022741"/>
    </source>
</evidence>
<evidence type="ECO:0000256" key="7">
    <source>
        <dbReference type="ARBA" id="ARBA00023125"/>
    </source>
</evidence>
<evidence type="ECO:0000313" key="13">
    <source>
        <dbReference type="Proteomes" id="UP000626109"/>
    </source>
</evidence>
<accession>A0A813KMH3</accession>
<dbReference type="SMART" id="SM00487">
    <property type="entry name" value="DEXDc"/>
    <property type="match status" value="1"/>
</dbReference>
<evidence type="ECO:0000256" key="8">
    <source>
        <dbReference type="ARBA" id="ARBA00023242"/>
    </source>
</evidence>
<proteinExistence type="predicted"/>
<dbReference type="InterPro" id="IPR000330">
    <property type="entry name" value="SNF2_N"/>
</dbReference>
<dbReference type="PROSITE" id="PS51192">
    <property type="entry name" value="HELICASE_ATP_BIND_1"/>
    <property type="match status" value="1"/>
</dbReference>
<dbReference type="Gene3D" id="3.40.50.10810">
    <property type="entry name" value="Tandem AAA-ATPase domain"/>
    <property type="match status" value="1"/>
</dbReference>
<dbReference type="GO" id="GO:0005524">
    <property type="term" value="F:ATP binding"/>
    <property type="evidence" value="ECO:0007669"/>
    <property type="project" value="UniProtKB-KW"/>
</dbReference>